<protein>
    <submittedName>
        <fullName evidence="1">Uncharacterized protein</fullName>
    </submittedName>
</protein>
<accession>A0AAN5HZB6</accession>
<organism evidence="1 2">
    <name type="scientific">Pristionchus mayeri</name>
    <dbReference type="NCBI Taxonomy" id="1317129"/>
    <lineage>
        <taxon>Eukaryota</taxon>
        <taxon>Metazoa</taxon>
        <taxon>Ecdysozoa</taxon>
        <taxon>Nematoda</taxon>
        <taxon>Chromadorea</taxon>
        <taxon>Rhabditida</taxon>
        <taxon>Rhabditina</taxon>
        <taxon>Diplogasteromorpha</taxon>
        <taxon>Diplogasteroidea</taxon>
        <taxon>Neodiplogasteridae</taxon>
        <taxon>Pristionchus</taxon>
    </lineage>
</organism>
<comment type="caution">
    <text evidence="1">The sequence shown here is derived from an EMBL/GenBank/DDBJ whole genome shotgun (WGS) entry which is preliminary data.</text>
</comment>
<gene>
    <name evidence="1" type="ORF">PMAYCL1PPCAC_16469</name>
</gene>
<keyword evidence="2" id="KW-1185">Reference proteome</keyword>
<dbReference type="Proteomes" id="UP001328107">
    <property type="component" value="Unassembled WGS sequence"/>
</dbReference>
<feature type="non-terminal residue" evidence="1">
    <location>
        <position position="109"/>
    </location>
</feature>
<feature type="non-terminal residue" evidence="1">
    <location>
        <position position="1"/>
    </location>
</feature>
<reference evidence="2" key="1">
    <citation type="submission" date="2022-10" db="EMBL/GenBank/DDBJ databases">
        <title>Genome assembly of Pristionchus species.</title>
        <authorList>
            <person name="Yoshida K."/>
            <person name="Sommer R.J."/>
        </authorList>
    </citation>
    <scope>NUCLEOTIDE SEQUENCE [LARGE SCALE GENOMIC DNA]</scope>
    <source>
        <strain evidence="2">RS5460</strain>
    </source>
</reference>
<proteinExistence type="predicted"/>
<dbReference type="AlphaFoldDB" id="A0AAN5HZB6"/>
<evidence type="ECO:0000313" key="1">
    <source>
        <dbReference type="EMBL" id="GMR46274.1"/>
    </source>
</evidence>
<name>A0AAN5HZB6_9BILA</name>
<dbReference type="EMBL" id="BTRK01000004">
    <property type="protein sequence ID" value="GMR46274.1"/>
    <property type="molecule type" value="Genomic_DNA"/>
</dbReference>
<sequence>LLQLKNSLHVTIEIEGVATAQHFQAITERAERNWKQQNWKKMRCWFTFEYEGERDFAFFERAHIANFVMDKRTHFHLTPENMQWLITLLRGCTVDKLSLIFEASTLPQL</sequence>
<evidence type="ECO:0000313" key="2">
    <source>
        <dbReference type="Proteomes" id="UP001328107"/>
    </source>
</evidence>